<gene>
    <name evidence="8" type="ORF">ACFOWZ_17120</name>
</gene>
<evidence type="ECO:0000256" key="6">
    <source>
        <dbReference type="ARBA" id="ARBA00029466"/>
    </source>
</evidence>
<evidence type="ECO:0000256" key="3">
    <source>
        <dbReference type="ARBA" id="ARBA00022763"/>
    </source>
</evidence>
<keyword evidence="3" id="KW-0227">DNA damage</keyword>
<keyword evidence="9" id="KW-1185">Reference proteome</keyword>
<comment type="caution">
    <text evidence="8">The sequence shown here is derived from an EMBL/GenBank/DDBJ whole genome shotgun (WGS) entry which is preliminary data.</text>
</comment>
<keyword evidence="5" id="KW-0234">DNA repair</keyword>
<evidence type="ECO:0000256" key="1">
    <source>
        <dbReference type="ARBA" id="ARBA00022722"/>
    </source>
</evidence>
<protein>
    <submittedName>
        <fullName evidence="8">Very short patch repair endonuclease</fullName>
    </submittedName>
</protein>
<proteinExistence type="inferred from homology"/>
<reference evidence="9" key="1">
    <citation type="journal article" date="2019" name="Int. J. Syst. Evol. Microbiol.">
        <title>The Global Catalogue of Microorganisms (GCM) 10K type strain sequencing project: providing services to taxonomists for standard genome sequencing and annotation.</title>
        <authorList>
            <consortium name="The Broad Institute Genomics Platform"/>
            <consortium name="The Broad Institute Genome Sequencing Center for Infectious Disease"/>
            <person name="Wu L."/>
            <person name="Ma J."/>
        </authorList>
    </citation>
    <scope>NUCLEOTIDE SEQUENCE [LARGE SCALE GENOMIC DNA]</scope>
    <source>
        <strain evidence="9">CGMCC 4.7405</strain>
    </source>
</reference>
<dbReference type="Proteomes" id="UP001595690">
    <property type="component" value="Unassembled WGS sequence"/>
</dbReference>
<name>A0ABV8BSC9_9PSEU</name>
<dbReference type="SUPFAM" id="SSF52980">
    <property type="entry name" value="Restriction endonuclease-like"/>
    <property type="match status" value="1"/>
</dbReference>
<evidence type="ECO:0000256" key="4">
    <source>
        <dbReference type="ARBA" id="ARBA00022801"/>
    </source>
</evidence>
<dbReference type="GO" id="GO:0004519">
    <property type="term" value="F:endonuclease activity"/>
    <property type="evidence" value="ECO:0007669"/>
    <property type="project" value="UniProtKB-KW"/>
</dbReference>
<dbReference type="InterPro" id="IPR011335">
    <property type="entry name" value="Restrct_endonuc-II-like"/>
</dbReference>
<keyword evidence="4" id="KW-0378">Hydrolase</keyword>
<evidence type="ECO:0000313" key="8">
    <source>
        <dbReference type="EMBL" id="MFC3893198.1"/>
    </source>
</evidence>
<dbReference type="InterPro" id="IPR004603">
    <property type="entry name" value="DNA_mismatch_endonuc_vsr"/>
</dbReference>
<keyword evidence="1" id="KW-0540">Nuclease</keyword>
<dbReference type="EMBL" id="JBHRZI010000015">
    <property type="protein sequence ID" value="MFC3893198.1"/>
    <property type="molecule type" value="Genomic_DNA"/>
</dbReference>
<evidence type="ECO:0000313" key="9">
    <source>
        <dbReference type="Proteomes" id="UP001595690"/>
    </source>
</evidence>
<accession>A0ABV8BSC9</accession>
<dbReference type="CDD" id="cd00221">
    <property type="entry name" value="Vsr"/>
    <property type="match status" value="1"/>
</dbReference>
<evidence type="ECO:0000256" key="5">
    <source>
        <dbReference type="ARBA" id="ARBA00023204"/>
    </source>
</evidence>
<evidence type="ECO:0000256" key="7">
    <source>
        <dbReference type="SAM" id="MobiDB-lite"/>
    </source>
</evidence>
<dbReference type="RefSeq" id="WP_382373558.1">
    <property type="nucleotide sequence ID" value="NZ_JBHRZI010000015.1"/>
</dbReference>
<organism evidence="8 9">
    <name type="scientific">Lentzea rhizosphaerae</name>
    <dbReference type="NCBI Taxonomy" id="2041025"/>
    <lineage>
        <taxon>Bacteria</taxon>
        <taxon>Bacillati</taxon>
        <taxon>Actinomycetota</taxon>
        <taxon>Actinomycetes</taxon>
        <taxon>Pseudonocardiales</taxon>
        <taxon>Pseudonocardiaceae</taxon>
        <taxon>Lentzea</taxon>
    </lineage>
</organism>
<keyword evidence="2 8" id="KW-0255">Endonuclease</keyword>
<dbReference type="NCBIfam" id="TIGR00632">
    <property type="entry name" value="vsr"/>
    <property type="match status" value="1"/>
</dbReference>
<comment type="similarity">
    <text evidence="6">Belongs to the Vsr family.</text>
</comment>
<dbReference type="Pfam" id="PF03852">
    <property type="entry name" value="Vsr"/>
    <property type="match status" value="1"/>
</dbReference>
<sequence length="148" mass="17533">MNVQRPQQVDPLVSNRMSRVRSRDTKPELAVRSELHRRSLRFRVHQRPVESFRRTADIVFRPAKVAVMIDGCYWHGCPDHHRPSTKNATFWREKIASNLKRDQETNETLIAAGWLVLRFWEHEDPISVADRIQELIISRRASLQRKSR</sequence>
<evidence type="ECO:0000256" key="2">
    <source>
        <dbReference type="ARBA" id="ARBA00022759"/>
    </source>
</evidence>
<feature type="region of interest" description="Disordered" evidence="7">
    <location>
        <begin position="1"/>
        <end position="25"/>
    </location>
</feature>
<dbReference type="Gene3D" id="3.40.960.10">
    <property type="entry name" value="VSR Endonuclease"/>
    <property type="match status" value="1"/>
</dbReference>